<evidence type="ECO:0000313" key="12">
    <source>
        <dbReference type="Proteomes" id="UP000231279"/>
    </source>
</evidence>
<comment type="subcellular location">
    <subcellularLocation>
        <location evidence="1">Secreted</location>
        <location evidence="1">Cell wall</location>
    </subcellularLocation>
</comment>
<evidence type="ECO:0000256" key="2">
    <source>
        <dbReference type="ARBA" id="ARBA00008834"/>
    </source>
</evidence>
<keyword evidence="4" id="KW-0964">Secreted</keyword>
<dbReference type="InterPro" id="IPR000743">
    <property type="entry name" value="Glyco_hydro_28"/>
</dbReference>
<evidence type="ECO:0000256" key="6">
    <source>
        <dbReference type="ARBA" id="ARBA00023295"/>
    </source>
</evidence>
<dbReference type="AlphaFoldDB" id="A0A2G9HJ13"/>
<dbReference type="EMBL" id="NKXS01001657">
    <property type="protein sequence ID" value="PIN17522.1"/>
    <property type="molecule type" value="Genomic_DNA"/>
</dbReference>
<dbReference type="Pfam" id="PF00295">
    <property type="entry name" value="Glyco_hydro_28"/>
    <property type="match status" value="1"/>
</dbReference>
<dbReference type="STRING" id="429701.A0A2G9HJ13"/>
<keyword evidence="12" id="KW-1185">Reference proteome</keyword>
<dbReference type="SUPFAM" id="SSF51126">
    <property type="entry name" value="Pectin lyase-like"/>
    <property type="match status" value="1"/>
</dbReference>
<dbReference type="SMART" id="SM00710">
    <property type="entry name" value="PbH1"/>
    <property type="match status" value="3"/>
</dbReference>
<feature type="active site" evidence="8">
    <location>
        <position position="240"/>
    </location>
</feature>
<evidence type="ECO:0000256" key="4">
    <source>
        <dbReference type="ARBA" id="ARBA00022525"/>
    </source>
</evidence>
<dbReference type="GO" id="GO:0004650">
    <property type="term" value="F:polygalacturonase activity"/>
    <property type="evidence" value="ECO:0007669"/>
    <property type="project" value="UniProtKB-EC"/>
</dbReference>
<evidence type="ECO:0000256" key="7">
    <source>
        <dbReference type="ARBA" id="ARBA00023316"/>
    </source>
</evidence>
<gene>
    <name evidence="11" type="ORF">CDL12_09800</name>
</gene>
<evidence type="ECO:0000256" key="5">
    <source>
        <dbReference type="ARBA" id="ARBA00022801"/>
    </source>
</evidence>
<dbReference type="PROSITE" id="PS00502">
    <property type="entry name" value="POLYGALACTURONASE"/>
    <property type="match status" value="1"/>
</dbReference>
<evidence type="ECO:0000313" key="11">
    <source>
        <dbReference type="EMBL" id="PIN17522.1"/>
    </source>
</evidence>
<dbReference type="InterPro" id="IPR012334">
    <property type="entry name" value="Pectin_lyas_fold"/>
</dbReference>
<protein>
    <submittedName>
        <fullName evidence="11">Polygalacturonase</fullName>
        <ecNumber evidence="11">3.2.1.15</ecNumber>
    </submittedName>
</protein>
<evidence type="ECO:0000256" key="3">
    <source>
        <dbReference type="ARBA" id="ARBA00022512"/>
    </source>
</evidence>
<evidence type="ECO:0000256" key="1">
    <source>
        <dbReference type="ARBA" id="ARBA00004191"/>
    </source>
</evidence>
<keyword evidence="7" id="KW-0961">Cell wall biogenesis/degradation</keyword>
<keyword evidence="10" id="KW-0732">Signal</keyword>
<organism evidence="11 12">
    <name type="scientific">Handroanthus impetiginosus</name>
    <dbReference type="NCBI Taxonomy" id="429701"/>
    <lineage>
        <taxon>Eukaryota</taxon>
        <taxon>Viridiplantae</taxon>
        <taxon>Streptophyta</taxon>
        <taxon>Embryophyta</taxon>
        <taxon>Tracheophyta</taxon>
        <taxon>Spermatophyta</taxon>
        <taxon>Magnoliopsida</taxon>
        <taxon>eudicotyledons</taxon>
        <taxon>Gunneridae</taxon>
        <taxon>Pentapetalae</taxon>
        <taxon>asterids</taxon>
        <taxon>lamiids</taxon>
        <taxon>Lamiales</taxon>
        <taxon>Bignoniaceae</taxon>
        <taxon>Crescentiina</taxon>
        <taxon>Tabebuia alliance</taxon>
        <taxon>Handroanthus</taxon>
    </lineage>
</organism>
<dbReference type="PANTHER" id="PTHR31375">
    <property type="match status" value="1"/>
</dbReference>
<evidence type="ECO:0000256" key="9">
    <source>
        <dbReference type="RuleBase" id="RU361169"/>
    </source>
</evidence>
<dbReference type="Proteomes" id="UP000231279">
    <property type="component" value="Unassembled WGS sequence"/>
</dbReference>
<keyword evidence="5 9" id="KW-0378">Hydrolase</keyword>
<dbReference type="GO" id="GO:0071555">
    <property type="term" value="P:cell wall organization"/>
    <property type="evidence" value="ECO:0007669"/>
    <property type="project" value="UniProtKB-KW"/>
</dbReference>
<dbReference type="GO" id="GO:0005975">
    <property type="term" value="P:carbohydrate metabolic process"/>
    <property type="evidence" value="ECO:0007669"/>
    <property type="project" value="InterPro"/>
</dbReference>
<dbReference type="FunFam" id="2.160.20.10:FF:000004">
    <property type="entry name" value="Pectin lyase-like superfamily protein"/>
    <property type="match status" value="1"/>
</dbReference>
<evidence type="ECO:0000256" key="8">
    <source>
        <dbReference type="PROSITE-ProRule" id="PRU10052"/>
    </source>
</evidence>
<name>A0A2G9HJ13_9LAMI</name>
<dbReference type="InterPro" id="IPR006626">
    <property type="entry name" value="PbH1"/>
</dbReference>
<dbReference type="OrthoDB" id="867195at2759"/>
<feature type="signal peptide" evidence="10">
    <location>
        <begin position="1"/>
        <end position="22"/>
    </location>
</feature>
<comment type="caution">
    <text evidence="11">The sequence shown here is derived from an EMBL/GenBank/DDBJ whole genome shotgun (WGS) entry which is preliminary data.</text>
</comment>
<keyword evidence="6 9" id="KW-0326">Glycosidase</keyword>
<sequence length="400" mass="43663">MQLNFIVTILFFLSFLAYNVYAEEPVIFDIRNYGAGSGDISQALLDAWTAACNSTAPSIVFIPPGTWQLSQVKLHGPNKAPLELQVQGTLQANPDPSKLPDKDGQWITLNYVDNFTLSGGIFDGQGQQAWRQNDCHKNQNCAKLPINMSFNFIKNSIIRDVTSKNSKNWHVNCISSQNVTFLRFTISAPGDSINTDGIHLGRDTMINITDSIIGTGDDCISIGDEMKDLYIQNVTCGPGHGISIGSLGRNVAEKDVQGVYVRNCTFRGTDNGVRIKTWPSAPAQLQISDLHFEDLIMDNVSNPVIFDQEYCPHNLCKLDKPSLIKISKVTLKNIRGTSATSEVMSFLCSGAKPCENIEVGDIDLTYTGTLGPATTKCDNIKPILVGKQNPPICATPAQSA</sequence>
<accession>A0A2G9HJ13</accession>
<dbReference type="Gene3D" id="2.160.20.10">
    <property type="entry name" value="Single-stranded right-handed beta-helix, Pectin lyase-like"/>
    <property type="match status" value="1"/>
</dbReference>
<dbReference type="InterPro" id="IPR011050">
    <property type="entry name" value="Pectin_lyase_fold/virulence"/>
</dbReference>
<reference evidence="12" key="1">
    <citation type="journal article" date="2018" name="Gigascience">
        <title>Genome assembly of the Pink Ipe (Handroanthus impetiginosus, Bignoniaceae), a highly valued, ecologically keystone Neotropical timber forest tree.</title>
        <authorList>
            <person name="Silva-Junior O.B."/>
            <person name="Grattapaglia D."/>
            <person name="Novaes E."/>
            <person name="Collevatti R.G."/>
        </authorList>
    </citation>
    <scope>NUCLEOTIDE SEQUENCE [LARGE SCALE GENOMIC DNA]</scope>
    <source>
        <strain evidence="12">cv. UFG-1</strain>
    </source>
</reference>
<comment type="similarity">
    <text evidence="2 9">Belongs to the glycosyl hydrolase 28 family.</text>
</comment>
<evidence type="ECO:0000256" key="10">
    <source>
        <dbReference type="SAM" id="SignalP"/>
    </source>
</evidence>
<dbReference type="EC" id="3.2.1.15" evidence="11"/>
<keyword evidence="3" id="KW-0134">Cell wall</keyword>
<feature type="chain" id="PRO_5013735462" evidence="10">
    <location>
        <begin position="23"/>
        <end position="400"/>
    </location>
</feature>
<proteinExistence type="inferred from homology"/>